<name>A0A8J8NUI0_HALGN</name>
<comment type="caution">
    <text evidence="1">The sequence shown here is derived from an EMBL/GenBank/DDBJ whole genome shotgun (WGS) entry which is preliminary data.</text>
</comment>
<dbReference type="EMBL" id="RRYP01006229">
    <property type="protein sequence ID" value="TNV81373.1"/>
    <property type="molecule type" value="Genomic_DNA"/>
</dbReference>
<gene>
    <name evidence="1" type="ORF">FGO68_gene17135</name>
</gene>
<proteinExistence type="predicted"/>
<protein>
    <submittedName>
        <fullName evidence="1">Uncharacterized protein</fullName>
    </submittedName>
</protein>
<evidence type="ECO:0000313" key="1">
    <source>
        <dbReference type="EMBL" id="TNV81373.1"/>
    </source>
</evidence>
<organism evidence="1 2">
    <name type="scientific">Halteria grandinella</name>
    <dbReference type="NCBI Taxonomy" id="5974"/>
    <lineage>
        <taxon>Eukaryota</taxon>
        <taxon>Sar</taxon>
        <taxon>Alveolata</taxon>
        <taxon>Ciliophora</taxon>
        <taxon>Intramacronucleata</taxon>
        <taxon>Spirotrichea</taxon>
        <taxon>Stichotrichia</taxon>
        <taxon>Sporadotrichida</taxon>
        <taxon>Halteriidae</taxon>
        <taxon>Halteria</taxon>
    </lineage>
</organism>
<dbReference type="Proteomes" id="UP000785679">
    <property type="component" value="Unassembled WGS sequence"/>
</dbReference>
<dbReference type="AlphaFoldDB" id="A0A8J8NUI0"/>
<keyword evidence="2" id="KW-1185">Reference proteome</keyword>
<reference evidence="1" key="1">
    <citation type="submission" date="2019-06" db="EMBL/GenBank/DDBJ databases">
        <authorList>
            <person name="Zheng W."/>
        </authorList>
    </citation>
    <scope>NUCLEOTIDE SEQUENCE</scope>
    <source>
        <strain evidence="1">QDHG01</strain>
    </source>
</reference>
<sequence length="157" mass="18379">MRKVDKLAELLLSEGQNQLLEFFDIRRKERSLRKSIEQLVENKKQALEKQIDTKMLSQLLPVDLQLRVLSRQKEEISQSQVLDQSQILITNHSHTNSKANLNEDEIYKDFNSVPREKLFNPKTGILVPPPLPFSPRNQPSISRDRNARRISVNDYFK</sequence>
<accession>A0A8J8NUI0</accession>
<evidence type="ECO:0000313" key="2">
    <source>
        <dbReference type="Proteomes" id="UP000785679"/>
    </source>
</evidence>